<evidence type="ECO:0000313" key="1">
    <source>
        <dbReference type="EMBL" id="EFI27035.1"/>
    </source>
</evidence>
<dbReference type="RefSeq" id="XP_002910529.1">
    <property type="nucleotide sequence ID" value="XM_002910483.1"/>
</dbReference>
<dbReference type="InParanoid" id="D6RPH7"/>
<dbReference type="HOGENOM" id="CLU_2722141_0_0_1"/>
<keyword evidence="2" id="KW-1185">Reference proteome</keyword>
<dbReference type="GeneID" id="9379564"/>
<dbReference type="Proteomes" id="UP000001861">
    <property type="component" value="Unassembled WGS sequence"/>
</dbReference>
<comment type="caution">
    <text evidence="1">The sequence shown here is derived from an EMBL/GenBank/DDBJ whole genome shotgun (WGS) entry which is preliminary data.</text>
</comment>
<evidence type="ECO:0000313" key="2">
    <source>
        <dbReference type="Proteomes" id="UP000001861"/>
    </source>
</evidence>
<proteinExistence type="predicted"/>
<dbReference type="VEuPathDB" id="FungiDB:CC1G_15168"/>
<dbReference type="AlphaFoldDB" id="D6RPH7"/>
<dbReference type="EMBL" id="AACS02000009">
    <property type="protein sequence ID" value="EFI27035.1"/>
    <property type="molecule type" value="Genomic_DNA"/>
</dbReference>
<protein>
    <submittedName>
        <fullName evidence="1">Uncharacterized protein</fullName>
    </submittedName>
</protein>
<organism evidence="1 2">
    <name type="scientific">Coprinopsis cinerea (strain Okayama-7 / 130 / ATCC MYA-4618 / FGSC 9003)</name>
    <name type="common">Inky cap fungus</name>
    <name type="synonym">Hormographiella aspergillata</name>
    <dbReference type="NCBI Taxonomy" id="240176"/>
    <lineage>
        <taxon>Eukaryota</taxon>
        <taxon>Fungi</taxon>
        <taxon>Dikarya</taxon>
        <taxon>Basidiomycota</taxon>
        <taxon>Agaricomycotina</taxon>
        <taxon>Agaricomycetes</taxon>
        <taxon>Agaricomycetidae</taxon>
        <taxon>Agaricales</taxon>
        <taxon>Agaricineae</taxon>
        <taxon>Psathyrellaceae</taxon>
        <taxon>Coprinopsis</taxon>
    </lineage>
</organism>
<gene>
    <name evidence="1" type="ORF">CC1G_15168</name>
</gene>
<name>D6RPH7_COPC7</name>
<dbReference type="KEGG" id="cci:CC1G_15168"/>
<dbReference type="OrthoDB" id="2915404at2759"/>
<sequence length="72" mass="8172">MAKRLLNSFYRDGEQADVNVYQYFFEDPTFYQEVSKPSPASGVASDELFGVPSESEIEEKPYPLVWGAEAPF</sequence>
<reference evidence="1 2" key="1">
    <citation type="journal article" date="2010" name="Proc. Natl. Acad. Sci. U.S.A.">
        <title>Insights into evolution of multicellular fungi from the assembled chromosomes of the mushroom Coprinopsis cinerea (Coprinus cinereus).</title>
        <authorList>
            <person name="Stajich J.E."/>
            <person name="Wilke S.K."/>
            <person name="Ahren D."/>
            <person name="Au C.H."/>
            <person name="Birren B.W."/>
            <person name="Borodovsky M."/>
            <person name="Burns C."/>
            <person name="Canback B."/>
            <person name="Casselton L.A."/>
            <person name="Cheng C.K."/>
            <person name="Deng J."/>
            <person name="Dietrich F.S."/>
            <person name="Fargo D.C."/>
            <person name="Farman M.L."/>
            <person name="Gathman A.C."/>
            <person name="Goldberg J."/>
            <person name="Guigo R."/>
            <person name="Hoegger P.J."/>
            <person name="Hooker J.B."/>
            <person name="Huggins A."/>
            <person name="James T.Y."/>
            <person name="Kamada T."/>
            <person name="Kilaru S."/>
            <person name="Kodira C."/>
            <person name="Kues U."/>
            <person name="Kupfer D."/>
            <person name="Kwan H.S."/>
            <person name="Lomsadze A."/>
            <person name="Li W."/>
            <person name="Lilly W.W."/>
            <person name="Ma L.J."/>
            <person name="Mackey A.J."/>
            <person name="Manning G."/>
            <person name="Martin F."/>
            <person name="Muraguchi H."/>
            <person name="Natvig D.O."/>
            <person name="Palmerini H."/>
            <person name="Ramesh M.A."/>
            <person name="Rehmeyer C.J."/>
            <person name="Roe B.A."/>
            <person name="Shenoy N."/>
            <person name="Stanke M."/>
            <person name="Ter-Hovhannisyan V."/>
            <person name="Tunlid A."/>
            <person name="Velagapudi R."/>
            <person name="Vision T.J."/>
            <person name="Zeng Q."/>
            <person name="Zolan M.E."/>
            <person name="Pukkila P.J."/>
        </authorList>
    </citation>
    <scope>NUCLEOTIDE SEQUENCE [LARGE SCALE GENOMIC DNA]</scope>
    <source>
        <strain evidence="2">Okayama-7 / 130 / ATCC MYA-4618 / FGSC 9003</strain>
    </source>
</reference>
<accession>D6RPH7</accession>